<comment type="subcellular location">
    <subcellularLocation>
        <location evidence="1">Endomembrane system</location>
        <topology evidence="1">Multi-pass membrane protein</topology>
    </subcellularLocation>
</comment>
<feature type="transmembrane region" description="Helical" evidence="8">
    <location>
        <begin position="125"/>
        <end position="142"/>
    </location>
</feature>
<evidence type="ECO:0000256" key="2">
    <source>
        <dbReference type="ARBA" id="ARBA00022448"/>
    </source>
</evidence>
<keyword evidence="10" id="KW-1185">Reference proteome</keyword>
<evidence type="ECO:0000313" key="10">
    <source>
        <dbReference type="Proteomes" id="UP000182894"/>
    </source>
</evidence>
<comment type="similarity">
    <text evidence="7">Belongs to the MIP/aquaporin (TC 1.A.8) family.</text>
</comment>
<evidence type="ECO:0000256" key="7">
    <source>
        <dbReference type="RuleBase" id="RU000477"/>
    </source>
</evidence>
<dbReference type="PRINTS" id="PR00783">
    <property type="entry name" value="MINTRINSICP"/>
</dbReference>
<dbReference type="STRING" id="89065.SAMN05216605_110240"/>
<keyword evidence="2 7" id="KW-0813">Transport</keyword>
<evidence type="ECO:0000256" key="5">
    <source>
        <dbReference type="ARBA" id="ARBA00022989"/>
    </source>
</evidence>
<feature type="transmembrane region" description="Helical" evidence="8">
    <location>
        <begin position="40"/>
        <end position="64"/>
    </location>
</feature>
<name>A0A1G8HZ02_9PSED</name>
<accession>A0A1G8HZ02</accession>
<dbReference type="GO" id="GO:0019755">
    <property type="term" value="P:one-carbon compound transport"/>
    <property type="evidence" value="ECO:0007669"/>
    <property type="project" value="UniProtKB-ARBA"/>
</dbReference>
<dbReference type="AlphaFoldDB" id="A0A1G8HZ02"/>
<dbReference type="OrthoDB" id="9807293at2"/>
<dbReference type="Pfam" id="PF00230">
    <property type="entry name" value="MIP"/>
    <property type="match status" value="1"/>
</dbReference>
<dbReference type="PANTHER" id="PTHR45665">
    <property type="entry name" value="AQUAPORIN-8"/>
    <property type="match status" value="1"/>
</dbReference>
<feature type="transmembrane region" description="Helical" evidence="8">
    <location>
        <begin position="85"/>
        <end position="105"/>
    </location>
</feature>
<dbReference type="SUPFAM" id="SSF81338">
    <property type="entry name" value="Aquaporin-like"/>
    <property type="match status" value="1"/>
</dbReference>
<evidence type="ECO:0000256" key="3">
    <source>
        <dbReference type="ARBA" id="ARBA00022692"/>
    </source>
</evidence>
<dbReference type="InterPro" id="IPR000425">
    <property type="entry name" value="MIP"/>
</dbReference>
<dbReference type="InterPro" id="IPR023271">
    <property type="entry name" value="Aquaporin-like"/>
</dbReference>
<dbReference type="GO" id="GO:0012505">
    <property type="term" value="C:endomembrane system"/>
    <property type="evidence" value="ECO:0007669"/>
    <property type="project" value="UniProtKB-SubCell"/>
</dbReference>
<reference evidence="10" key="1">
    <citation type="submission" date="2016-10" db="EMBL/GenBank/DDBJ databases">
        <authorList>
            <person name="Varghese N."/>
            <person name="Submissions S."/>
        </authorList>
    </citation>
    <scope>NUCLEOTIDE SEQUENCE [LARGE SCALE GENOMIC DNA]</scope>
    <source>
        <strain evidence="10">ATCC 700689</strain>
    </source>
</reference>
<dbReference type="PANTHER" id="PTHR45665:SF9">
    <property type="entry name" value="AQUAPORIN-8"/>
    <property type="match status" value="1"/>
</dbReference>
<feature type="transmembrane region" description="Helical" evidence="8">
    <location>
        <begin position="154"/>
        <end position="173"/>
    </location>
</feature>
<dbReference type="EMBL" id="FNCO01000010">
    <property type="protein sequence ID" value="SDI11772.1"/>
    <property type="molecule type" value="Genomic_DNA"/>
</dbReference>
<sequence length="236" mass="25086">MSTSRKILAEFLGTAVLLCTVVGSGIMGQRLANGNDALALLANALATGASLYVLIVCFSTFSGAHFNPVVSVIDYLRGGLSSKQLGPYVAAQTTGAIFGVFAAHFMFELPVVEFSHHVRTGPSQWFSEYLATSGLVLTILLCDKYHKAKVPQVVAAYVVAAYWFTSSTSFANPAVTIARGFTDTFSGIRISDVAPFIIAQFFGGLTALFLAKVLGGKEVVVDIPQPGLQEQKLPIQ</sequence>
<feature type="transmembrane region" description="Helical" evidence="8">
    <location>
        <begin position="193"/>
        <end position="211"/>
    </location>
</feature>
<proteinExistence type="inferred from homology"/>
<dbReference type="GO" id="GO:0016020">
    <property type="term" value="C:membrane"/>
    <property type="evidence" value="ECO:0007669"/>
    <property type="project" value="InterPro"/>
</dbReference>
<keyword evidence="5 8" id="KW-1133">Transmembrane helix</keyword>
<feature type="transmembrane region" description="Helical" evidence="8">
    <location>
        <begin position="7"/>
        <end position="28"/>
    </location>
</feature>
<dbReference type="GO" id="GO:0015250">
    <property type="term" value="F:water channel activity"/>
    <property type="evidence" value="ECO:0007669"/>
    <property type="project" value="TreeGrafter"/>
</dbReference>
<protein>
    <submittedName>
        <fullName evidence="9">Glycerol uptake facilitator (Major Intrinsic Protein Family)</fullName>
    </submittedName>
</protein>
<gene>
    <name evidence="9" type="ORF">SAMN05216605_110240</name>
</gene>
<evidence type="ECO:0000256" key="1">
    <source>
        <dbReference type="ARBA" id="ARBA00004127"/>
    </source>
</evidence>
<keyword evidence="6 8" id="KW-0472">Membrane</keyword>
<keyword evidence="3 7" id="KW-0812">Transmembrane</keyword>
<dbReference type="RefSeq" id="WP_074754923.1">
    <property type="nucleotide sequence ID" value="NZ_FNCO01000010.1"/>
</dbReference>
<evidence type="ECO:0000313" key="9">
    <source>
        <dbReference type="EMBL" id="SDI11772.1"/>
    </source>
</evidence>
<dbReference type="Proteomes" id="UP000182894">
    <property type="component" value="Unassembled WGS sequence"/>
</dbReference>
<evidence type="ECO:0000256" key="8">
    <source>
        <dbReference type="SAM" id="Phobius"/>
    </source>
</evidence>
<keyword evidence="4" id="KW-0677">Repeat</keyword>
<dbReference type="Gene3D" id="1.20.1080.10">
    <property type="entry name" value="Glycerol uptake facilitator protein"/>
    <property type="match status" value="1"/>
</dbReference>
<dbReference type="GO" id="GO:0005737">
    <property type="term" value="C:cytoplasm"/>
    <property type="evidence" value="ECO:0007669"/>
    <property type="project" value="UniProtKB-ARBA"/>
</dbReference>
<organism evidence="9 10">
    <name type="scientific">Pseudomonas abietaniphila</name>
    <dbReference type="NCBI Taxonomy" id="89065"/>
    <lineage>
        <taxon>Bacteria</taxon>
        <taxon>Pseudomonadati</taxon>
        <taxon>Pseudomonadota</taxon>
        <taxon>Gammaproteobacteria</taxon>
        <taxon>Pseudomonadales</taxon>
        <taxon>Pseudomonadaceae</taxon>
        <taxon>Pseudomonas</taxon>
    </lineage>
</organism>
<dbReference type="InterPro" id="IPR034294">
    <property type="entry name" value="Aquaporin_transptr"/>
</dbReference>
<evidence type="ECO:0000256" key="6">
    <source>
        <dbReference type="ARBA" id="ARBA00023136"/>
    </source>
</evidence>
<evidence type="ECO:0000256" key="4">
    <source>
        <dbReference type="ARBA" id="ARBA00022737"/>
    </source>
</evidence>